<dbReference type="InterPro" id="IPR014729">
    <property type="entry name" value="Rossmann-like_a/b/a_fold"/>
</dbReference>
<dbReference type="PROSITE" id="PS51379">
    <property type="entry name" value="4FE4S_FER_2"/>
    <property type="match status" value="1"/>
</dbReference>
<feature type="domain" description="4Fe-4S ferredoxin-type" evidence="1">
    <location>
        <begin position="502"/>
        <end position="531"/>
    </location>
</feature>
<reference evidence="2 3" key="1">
    <citation type="journal article" date="2021" name="ISME Commun">
        <title>Automated analysis of genomic sequences facilitates high-throughput and comprehensive description of bacteria.</title>
        <authorList>
            <person name="Hitch T.C.A."/>
        </authorList>
    </citation>
    <scope>NUCLEOTIDE SEQUENCE [LARGE SCALE GENOMIC DNA]</scope>
    <source>
        <strain evidence="2 3">Sanger_04</strain>
    </source>
</reference>
<protein>
    <submittedName>
        <fullName evidence="2">Phosphoadenosine phosphosulfate reductase family protein</fullName>
    </submittedName>
</protein>
<evidence type="ECO:0000313" key="3">
    <source>
        <dbReference type="Proteomes" id="UP001652461"/>
    </source>
</evidence>
<proteinExistence type="predicted"/>
<dbReference type="SUPFAM" id="SSF52402">
    <property type="entry name" value="Adenine nucleotide alpha hydrolases-like"/>
    <property type="match status" value="1"/>
</dbReference>
<dbReference type="RefSeq" id="WP_158362475.1">
    <property type="nucleotide sequence ID" value="NZ_JAOQKC010000005.1"/>
</dbReference>
<dbReference type="Gene3D" id="3.40.50.620">
    <property type="entry name" value="HUPs"/>
    <property type="match status" value="1"/>
</dbReference>
<dbReference type="PANTHER" id="PTHR43196">
    <property type="entry name" value="SULFATE ADENYLYLTRANSFERASE SUBUNIT 2"/>
    <property type="match status" value="1"/>
</dbReference>
<dbReference type="SUPFAM" id="SSF54862">
    <property type="entry name" value="4Fe-4S ferredoxins"/>
    <property type="match status" value="1"/>
</dbReference>
<dbReference type="InterPro" id="IPR050128">
    <property type="entry name" value="Sulfate_adenylyltrnsfr_sub2"/>
</dbReference>
<dbReference type="Gene3D" id="3.30.70.20">
    <property type="match status" value="1"/>
</dbReference>
<evidence type="ECO:0000259" key="1">
    <source>
        <dbReference type="PROSITE" id="PS51379"/>
    </source>
</evidence>
<dbReference type="InterPro" id="IPR017896">
    <property type="entry name" value="4Fe4S_Fe-S-bd"/>
</dbReference>
<sequence length="569" mass="65388">MIKYICRKCNVNTERSECPICKERTELESSTIYWCDDCNIPLFEEICPICAKKAHRIGGDLRPVFPEERLLLEIMIGEPFKYKDASVWNASGNHYYADGKKIKFTVSQTKKLDAKEIRKQLTQLSSENSYDVFEANIKKFVTANQKRYDYISKEAMEYIRTKAENAALTEMFVSFSGGKDSTVVSELVMRALGTQEILHLYGDTTLEFPESKEYVKRFRKEHPKTLVDTAKNKDKNFEELCEQLGPPSRVMRWCCTIFKTGAIQRRIQTLFKGKKKILTFYGIRRSESSSRNKYDRESDSPKIATQKTVSPIIDWTDFDVWLYLLTTGIDFNSAYRLGYTRVGCWCCPNNSDWSGFLSQIYMPEQYEKWHTLLVEFAKKIGKPDPEVYVDEGNWKARQGGNGLEYSQTSVLTFKPCALQENALNFELQRPISEELYELFKPFGYINKSLGNERLGEVFVVDRNGNLQLKLQGKLGQTTLKVSILSKTAGHSKSMKAVEDKVKNQITKYQMCMGCLGCESACKYSAIAIKTDRSGLVSYKIKDDKCVRCGHCIAHYDGGCYMRKVMTIKR</sequence>
<dbReference type="Proteomes" id="UP001652461">
    <property type="component" value="Unassembled WGS sequence"/>
</dbReference>
<dbReference type="InterPro" id="IPR002500">
    <property type="entry name" value="PAPS_reduct_dom"/>
</dbReference>
<comment type="caution">
    <text evidence="2">The sequence shown here is derived from an EMBL/GenBank/DDBJ whole genome shotgun (WGS) entry which is preliminary data.</text>
</comment>
<evidence type="ECO:0000313" key="2">
    <source>
        <dbReference type="EMBL" id="MCU6696215.1"/>
    </source>
</evidence>
<accession>A0ABT2RV76</accession>
<dbReference type="PANTHER" id="PTHR43196:SF2">
    <property type="entry name" value="PHOSPHOADENOSINE PHOSPHOSULFATE REDUCTASE"/>
    <property type="match status" value="1"/>
</dbReference>
<dbReference type="Pfam" id="PF01507">
    <property type="entry name" value="PAPS_reduct"/>
    <property type="match status" value="1"/>
</dbReference>
<keyword evidence="3" id="KW-1185">Reference proteome</keyword>
<name>A0ABT2RV76_9FIRM</name>
<dbReference type="EMBL" id="JAOQKC010000005">
    <property type="protein sequence ID" value="MCU6696215.1"/>
    <property type="molecule type" value="Genomic_DNA"/>
</dbReference>
<organism evidence="2 3">
    <name type="scientific">Laedolimicola ammoniilytica</name>
    <dbReference type="NCBI Taxonomy" id="2981771"/>
    <lineage>
        <taxon>Bacteria</taxon>
        <taxon>Bacillati</taxon>
        <taxon>Bacillota</taxon>
        <taxon>Clostridia</taxon>
        <taxon>Lachnospirales</taxon>
        <taxon>Lachnospiraceae</taxon>
        <taxon>Laedolimicola</taxon>
    </lineage>
</organism>
<gene>
    <name evidence="2" type="ORF">OCV63_04810</name>
</gene>